<evidence type="ECO:0000313" key="7">
    <source>
        <dbReference type="EMBL" id="CDR03815.1"/>
    </source>
</evidence>
<name>A0A060ZF15_9ACTN</name>
<dbReference type="GO" id="GO:0006631">
    <property type="term" value="P:fatty acid metabolic process"/>
    <property type="evidence" value="ECO:0007669"/>
    <property type="project" value="UniProtKB-ARBA"/>
</dbReference>
<keyword evidence="4" id="KW-0560">Oxidoreductase</keyword>
<feature type="compositionally biased region" description="Basic and acidic residues" evidence="6">
    <location>
        <begin position="9"/>
        <end position="19"/>
    </location>
</feature>
<dbReference type="Gene3D" id="2.40.180.10">
    <property type="entry name" value="Catalase core domain"/>
    <property type="match status" value="1"/>
</dbReference>
<dbReference type="Proteomes" id="UP000756710">
    <property type="component" value="Unassembled WGS sequence"/>
</dbReference>
<dbReference type="InterPro" id="IPR050783">
    <property type="entry name" value="Oxylipin_biosynth_metab"/>
</dbReference>
<keyword evidence="3" id="KW-0223">Dioxygenase</keyword>
<dbReference type="InterPro" id="IPR010255">
    <property type="entry name" value="Haem_peroxidase_sf"/>
</dbReference>
<dbReference type="InterPro" id="IPR037120">
    <property type="entry name" value="Haem_peroxidase_sf_animal"/>
</dbReference>
<dbReference type="GO" id="GO:0016702">
    <property type="term" value="F:oxidoreductase activity, acting on single donors with incorporation of molecular oxygen, incorporation of two atoms of oxygen"/>
    <property type="evidence" value="ECO:0007669"/>
    <property type="project" value="TreeGrafter"/>
</dbReference>
<keyword evidence="1" id="KW-0479">Metal-binding</keyword>
<reference evidence="7" key="1">
    <citation type="submission" date="2014-05" db="EMBL/GenBank/DDBJ databases">
        <authorList>
            <person name="Horn Fabian"/>
        </authorList>
    </citation>
    <scope>NUCLEOTIDE SEQUENCE</scope>
</reference>
<evidence type="ECO:0000256" key="5">
    <source>
        <dbReference type="ARBA" id="ARBA00023004"/>
    </source>
</evidence>
<dbReference type="GO" id="GO:0020037">
    <property type="term" value="F:heme binding"/>
    <property type="evidence" value="ECO:0007669"/>
    <property type="project" value="InterPro"/>
</dbReference>
<dbReference type="EMBL" id="LK022848">
    <property type="protein sequence ID" value="CDR03815.1"/>
    <property type="molecule type" value="Genomic_DNA"/>
</dbReference>
<sequence length="941" mass="101987">MVDTGQRSVRSEAAREGEAARVGGTARLGETARHEVAGGTAGAAYEGYEAYEGGSPEAEWLRFQKLTHELMRMRRYSDGTDGTDGTDGPVAPRPPRALHGAAALGVENARLRFRDDLPPELCVGYARPGAEYPAVVRLSSASGSEGYGATPDLRRLTVRVQAGPEETHDLLATSFPVSHAADAHEFVAFAKATAGAGSTVEKAFGLFVRLPLAVGWATADRMRRNMRIATRHTVGSLARETFWSRGAILWGPAGPVRYQLRPAPGGTPAPPPDGGDPDYLHRELATRLSTGDIAFELCVQRYLDDRRTPVEDGSVEWRESDAPVVPVAVLTVPCQDLDSAPARSAARRVEQLAFNPWHTTEEFRPLGNLNRARKAAYEAAAAHRLGLPFPAAEQRPTALLPVPVRAALDLPVRAAFDLVDRCVPWHRLPAPLGLLNPAALGRALRRLGLVEVDDTPEAPQRPAPAGGLSPAPAGERPRVARSYDGPTGDPAVARRDVAGAASGRSPAPLHRPDLIHVPHPATVAGELLHRARLRPATSLNVLFAAWLHLQSPDWVDGACHRWDGSRMYGGGGLRLEDGHLPLGPGGVPPIGPTSGWWLGLSAMHTLFAREHDAVHEALRRTHPSMSEESAHHTARLVVSALIAKIHTVEWVPAILATELSDIGSRTNWQGPPAHWLSRLGLLLFEAGASAGLPRGVPDHPEMPFALAEEFMAVYRTHPLLPDDVELCDHRSGRRTRALGFDEVRGPAAEAVLRKTGLADTLYSFGIAHPGAITLNNYPHALRRCERDGEIVDLPVVDLARARRRGVPRYNDFRARLGAPRIRSFEELSPDPDTVARLEAVYGSVSQIDTTVGLYAENPPARFGFSETAFRVLLLMATRRIRNDRLLTVDFRPEVYTRLGLDWVAKSSMASVILRHCPELTGLLPRGASPFAPWRPVAPSLS</sequence>
<dbReference type="GO" id="GO:0006952">
    <property type="term" value="P:defense response"/>
    <property type="evidence" value="ECO:0007669"/>
    <property type="project" value="UniProtKB-KW"/>
</dbReference>
<evidence type="ECO:0000256" key="4">
    <source>
        <dbReference type="ARBA" id="ARBA00023002"/>
    </source>
</evidence>
<dbReference type="SUPFAM" id="SSF48113">
    <property type="entry name" value="Heme-dependent peroxidases"/>
    <property type="match status" value="1"/>
</dbReference>
<dbReference type="Gene3D" id="1.10.640.10">
    <property type="entry name" value="Haem peroxidase domain superfamily, animal type"/>
    <property type="match status" value="2"/>
</dbReference>
<dbReference type="SUPFAM" id="SSF56634">
    <property type="entry name" value="Heme-dependent catalase-like"/>
    <property type="match status" value="1"/>
</dbReference>
<dbReference type="PROSITE" id="PS50292">
    <property type="entry name" value="PEROXIDASE_3"/>
    <property type="match status" value="1"/>
</dbReference>
<gene>
    <name evidence="8" type="ORF">J2Z30_002980</name>
    <name evidence="7" type="ORF">SIRAN1386</name>
</gene>
<dbReference type="PANTHER" id="PTHR11903:SF11">
    <property type="entry name" value="ALPHA-DIOXYGENASE 1"/>
    <property type="match status" value="1"/>
</dbReference>
<dbReference type="InterPro" id="IPR019791">
    <property type="entry name" value="Haem_peroxidase_animal"/>
</dbReference>
<dbReference type="EMBL" id="JAGGLR010000007">
    <property type="protein sequence ID" value="MBP2061964.1"/>
    <property type="molecule type" value="Genomic_DNA"/>
</dbReference>
<accession>A0A060ZF15</accession>
<dbReference type="PANTHER" id="PTHR11903">
    <property type="entry name" value="PROSTAGLANDIN G/H SYNTHASE"/>
    <property type="match status" value="1"/>
</dbReference>
<dbReference type="RefSeq" id="WP_078956479.1">
    <property type="nucleotide sequence ID" value="NZ_BAABDR010000025.1"/>
</dbReference>
<protein>
    <submittedName>
        <fullName evidence="7">Animal heme peroxidase</fullName>
    </submittedName>
</protein>
<evidence type="ECO:0000256" key="1">
    <source>
        <dbReference type="ARBA" id="ARBA00022723"/>
    </source>
</evidence>
<evidence type="ECO:0000313" key="8">
    <source>
        <dbReference type="EMBL" id="MBP2061964.1"/>
    </source>
</evidence>
<keyword evidence="7" id="KW-0575">Peroxidase</keyword>
<evidence type="ECO:0000256" key="2">
    <source>
        <dbReference type="ARBA" id="ARBA00022821"/>
    </source>
</evidence>
<keyword evidence="2" id="KW-0611">Plant defense</keyword>
<feature type="region of interest" description="Disordered" evidence="6">
    <location>
        <begin position="455"/>
        <end position="493"/>
    </location>
</feature>
<reference evidence="8 9" key="2">
    <citation type="submission" date="2021-03" db="EMBL/GenBank/DDBJ databases">
        <title>Genomic Encyclopedia of Type Strains, Phase IV (KMG-IV): sequencing the most valuable type-strain genomes for metagenomic binning, comparative biology and taxonomic classification.</title>
        <authorList>
            <person name="Goeker M."/>
        </authorList>
    </citation>
    <scope>NUCLEOTIDE SEQUENCE [LARGE SCALE GENOMIC DNA]</scope>
    <source>
        <strain evidence="8 9">DSM 41954</strain>
    </source>
</reference>
<dbReference type="HOGENOM" id="CLU_314211_0_0_11"/>
<feature type="region of interest" description="Disordered" evidence="6">
    <location>
        <begin position="1"/>
        <end position="30"/>
    </location>
</feature>
<proteinExistence type="predicted"/>
<feature type="compositionally biased region" description="Low complexity" evidence="6">
    <location>
        <begin position="463"/>
        <end position="474"/>
    </location>
</feature>
<keyword evidence="9" id="KW-1185">Reference proteome</keyword>
<dbReference type="InterPro" id="IPR020835">
    <property type="entry name" value="Catalase_sf"/>
</dbReference>
<dbReference type="Pfam" id="PF03098">
    <property type="entry name" value="An_peroxidase"/>
    <property type="match status" value="1"/>
</dbReference>
<evidence type="ECO:0000313" key="9">
    <source>
        <dbReference type="Proteomes" id="UP000756710"/>
    </source>
</evidence>
<organism evidence="7">
    <name type="scientific">Streptomyces iranensis</name>
    <dbReference type="NCBI Taxonomy" id="576784"/>
    <lineage>
        <taxon>Bacteria</taxon>
        <taxon>Bacillati</taxon>
        <taxon>Actinomycetota</taxon>
        <taxon>Actinomycetes</taxon>
        <taxon>Kitasatosporales</taxon>
        <taxon>Streptomycetaceae</taxon>
        <taxon>Streptomyces</taxon>
        <taxon>Streptomyces violaceusniger group</taxon>
    </lineage>
</organism>
<dbReference type="GO" id="GO:0046872">
    <property type="term" value="F:metal ion binding"/>
    <property type="evidence" value="ECO:0007669"/>
    <property type="project" value="UniProtKB-KW"/>
</dbReference>
<keyword evidence="5" id="KW-0408">Iron</keyword>
<dbReference type="AlphaFoldDB" id="A0A060ZF15"/>
<evidence type="ECO:0000256" key="6">
    <source>
        <dbReference type="SAM" id="MobiDB-lite"/>
    </source>
</evidence>
<evidence type="ECO:0000256" key="3">
    <source>
        <dbReference type="ARBA" id="ARBA00022964"/>
    </source>
</evidence>
<dbReference type="GO" id="GO:0006979">
    <property type="term" value="P:response to oxidative stress"/>
    <property type="evidence" value="ECO:0007669"/>
    <property type="project" value="InterPro"/>
</dbReference>
<dbReference type="GO" id="GO:0004601">
    <property type="term" value="F:peroxidase activity"/>
    <property type="evidence" value="ECO:0007669"/>
    <property type="project" value="UniProtKB-KW"/>
</dbReference>